<gene>
    <name evidence="1" type="ORF">ACFFUQ_14890</name>
</gene>
<accession>A0ABV5FP46</accession>
<name>A0ABV5FP46_9FLAO</name>
<dbReference type="EMBL" id="JBHMEX010000043">
    <property type="protein sequence ID" value="MFB9065311.1"/>
    <property type="molecule type" value="Genomic_DNA"/>
</dbReference>
<comment type="caution">
    <text evidence="1">The sequence shown here is derived from an EMBL/GenBank/DDBJ whole genome shotgun (WGS) entry which is preliminary data.</text>
</comment>
<evidence type="ECO:0000313" key="2">
    <source>
        <dbReference type="Proteomes" id="UP001589589"/>
    </source>
</evidence>
<keyword evidence="2" id="KW-1185">Reference proteome</keyword>
<evidence type="ECO:0000313" key="1">
    <source>
        <dbReference type="EMBL" id="MFB9065311.1"/>
    </source>
</evidence>
<dbReference type="Proteomes" id="UP001589589">
    <property type="component" value="Unassembled WGS sequence"/>
</dbReference>
<sequence>MKKNNFYRGVVFLQQRTLICFGLNRKMTIEFSISNYRCKPRLANNLKSIEEKEEIYYLLLSDNKGKVVKVMGVFKSFGN</sequence>
<reference evidence="1 2" key="1">
    <citation type="submission" date="2024-09" db="EMBL/GenBank/DDBJ databases">
        <authorList>
            <person name="Sun Q."/>
            <person name="Mori K."/>
        </authorList>
    </citation>
    <scope>NUCLEOTIDE SEQUENCE [LARGE SCALE GENOMIC DNA]</scope>
    <source>
        <strain evidence="1 2">CECT 7908</strain>
    </source>
</reference>
<proteinExistence type="predicted"/>
<protein>
    <submittedName>
        <fullName evidence="1">Uncharacterized protein</fullName>
    </submittedName>
</protein>
<organism evidence="1 2">
    <name type="scientific">Flavobacterium branchiarum</name>
    <dbReference type="NCBI Taxonomy" id="1114870"/>
    <lineage>
        <taxon>Bacteria</taxon>
        <taxon>Pseudomonadati</taxon>
        <taxon>Bacteroidota</taxon>
        <taxon>Flavobacteriia</taxon>
        <taxon>Flavobacteriales</taxon>
        <taxon>Flavobacteriaceae</taxon>
        <taxon>Flavobacterium</taxon>
    </lineage>
</organism>
<dbReference type="RefSeq" id="WP_290260324.1">
    <property type="nucleotide sequence ID" value="NZ_JAUFQQ010000003.1"/>
</dbReference>